<protein>
    <recommendedName>
        <fullName evidence="3">Reverse transcriptase</fullName>
    </recommendedName>
</protein>
<evidence type="ECO:0000313" key="1">
    <source>
        <dbReference type="EMBL" id="GMI95536.1"/>
    </source>
</evidence>
<gene>
    <name evidence="1" type="ORF">HRI_003222900</name>
</gene>
<dbReference type="AlphaFoldDB" id="A0A9W7IHW5"/>
<reference evidence="1" key="1">
    <citation type="submission" date="2023-05" db="EMBL/GenBank/DDBJ databases">
        <title>Genome and transcriptome analyses reveal genes involved in the formation of fine ridges on petal epidermal cells in Hibiscus trionum.</title>
        <authorList>
            <person name="Koshimizu S."/>
            <person name="Masuda S."/>
            <person name="Ishii T."/>
            <person name="Shirasu K."/>
            <person name="Hoshino A."/>
            <person name="Arita M."/>
        </authorList>
    </citation>
    <scope>NUCLEOTIDE SEQUENCE</scope>
    <source>
        <strain evidence="1">Hamamatsu line</strain>
    </source>
</reference>
<keyword evidence="2" id="KW-1185">Reference proteome</keyword>
<comment type="caution">
    <text evidence="1">The sequence shown here is derived from an EMBL/GenBank/DDBJ whole genome shotgun (WGS) entry which is preliminary data.</text>
</comment>
<proteinExistence type="predicted"/>
<name>A0A9W7IHW5_HIBTR</name>
<organism evidence="1 2">
    <name type="scientific">Hibiscus trionum</name>
    <name type="common">Flower of an hour</name>
    <dbReference type="NCBI Taxonomy" id="183268"/>
    <lineage>
        <taxon>Eukaryota</taxon>
        <taxon>Viridiplantae</taxon>
        <taxon>Streptophyta</taxon>
        <taxon>Embryophyta</taxon>
        <taxon>Tracheophyta</taxon>
        <taxon>Spermatophyta</taxon>
        <taxon>Magnoliopsida</taxon>
        <taxon>eudicotyledons</taxon>
        <taxon>Gunneridae</taxon>
        <taxon>Pentapetalae</taxon>
        <taxon>rosids</taxon>
        <taxon>malvids</taxon>
        <taxon>Malvales</taxon>
        <taxon>Malvaceae</taxon>
        <taxon>Malvoideae</taxon>
        <taxon>Hibiscus</taxon>
    </lineage>
</organism>
<dbReference type="PANTHER" id="PTHR33116:SF86">
    <property type="entry name" value="REVERSE TRANSCRIPTASE DOMAIN-CONTAINING PROTEIN"/>
    <property type="match status" value="1"/>
</dbReference>
<dbReference type="Proteomes" id="UP001165190">
    <property type="component" value="Unassembled WGS sequence"/>
</dbReference>
<dbReference type="PANTHER" id="PTHR33116">
    <property type="entry name" value="REVERSE TRANSCRIPTASE ZINC-BINDING DOMAIN-CONTAINING PROTEIN-RELATED-RELATED"/>
    <property type="match status" value="1"/>
</dbReference>
<dbReference type="OrthoDB" id="1728428at2759"/>
<evidence type="ECO:0000313" key="2">
    <source>
        <dbReference type="Proteomes" id="UP001165190"/>
    </source>
</evidence>
<evidence type="ECO:0008006" key="3">
    <source>
        <dbReference type="Google" id="ProtNLM"/>
    </source>
</evidence>
<accession>A0A9W7IHW5</accession>
<dbReference type="EMBL" id="BSYR01000027">
    <property type="protein sequence ID" value="GMI95536.1"/>
    <property type="molecule type" value="Genomic_DNA"/>
</dbReference>
<sequence length="190" mass="21284">MERLGHAIRKVVTSDDWFPFQMARHGVPLSHMFFGGDLILYAKATATQAGLISSILTEFEYFFGHKISARKTQVYFLLNTDPELRHAISVSLSYQETMDLGTYLGIPVLHHRMRCVDFDFLISKMRSKLNGWADMSLSLAGRITLAKSVLSSIPIYFMQTTRLPSGICSEINKLVCGFVWGLVIVAGSCP</sequence>